<dbReference type="Pfam" id="PF00550">
    <property type="entry name" value="PP-binding"/>
    <property type="match status" value="1"/>
</dbReference>
<reference evidence="4" key="1">
    <citation type="submission" date="2021-03" db="EMBL/GenBank/DDBJ databases">
        <authorList>
            <person name="Kanchanasin P."/>
            <person name="Saeng-In P."/>
            <person name="Phongsopitanun W."/>
            <person name="Yuki M."/>
            <person name="Kudo T."/>
            <person name="Ohkuma M."/>
            <person name="Tanasupawat S."/>
        </authorList>
    </citation>
    <scope>NUCLEOTIDE SEQUENCE</scope>
    <source>
        <strain evidence="4">GKU 128</strain>
    </source>
</reference>
<evidence type="ECO:0000313" key="5">
    <source>
        <dbReference type="Proteomes" id="UP000669179"/>
    </source>
</evidence>
<organism evidence="4 5">
    <name type="scientific">Actinomadura barringtoniae</name>
    <dbReference type="NCBI Taxonomy" id="1427535"/>
    <lineage>
        <taxon>Bacteria</taxon>
        <taxon>Bacillati</taxon>
        <taxon>Actinomycetota</taxon>
        <taxon>Actinomycetes</taxon>
        <taxon>Streptosporangiales</taxon>
        <taxon>Thermomonosporaceae</taxon>
        <taxon>Actinomadura</taxon>
    </lineage>
</organism>
<accession>A0A939PJG2</accession>
<dbReference type="AlphaFoldDB" id="A0A939PJG2"/>
<keyword evidence="2" id="KW-0597">Phosphoprotein</keyword>
<dbReference type="InterPro" id="IPR020806">
    <property type="entry name" value="PKS_PP-bd"/>
</dbReference>
<name>A0A939PJG2_9ACTN</name>
<dbReference type="Proteomes" id="UP000669179">
    <property type="component" value="Unassembled WGS sequence"/>
</dbReference>
<dbReference type="GO" id="GO:0031177">
    <property type="term" value="F:phosphopantetheine binding"/>
    <property type="evidence" value="ECO:0007669"/>
    <property type="project" value="InterPro"/>
</dbReference>
<evidence type="ECO:0000256" key="1">
    <source>
        <dbReference type="ARBA" id="ARBA00022450"/>
    </source>
</evidence>
<dbReference type="InterPro" id="IPR036736">
    <property type="entry name" value="ACP-like_sf"/>
</dbReference>
<protein>
    <submittedName>
        <fullName evidence="4">Acyl carrier protein</fullName>
    </submittedName>
</protein>
<proteinExistence type="predicted"/>
<evidence type="ECO:0000259" key="3">
    <source>
        <dbReference type="PROSITE" id="PS50075"/>
    </source>
</evidence>
<dbReference type="RefSeq" id="WP_208261313.1">
    <property type="nucleotide sequence ID" value="NZ_JAGEOJ010000020.1"/>
</dbReference>
<dbReference type="SUPFAM" id="SSF47336">
    <property type="entry name" value="ACP-like"/>
    <property type="match status" value="1"/>
</dbReference>
<evidence type="ECO:0000313" key="4">
    <source>
        <dbReference type="EMBL" id="MBO2453283.1"/>
    </source>
</evidence>
<feature type="domain" description="Carrier" evidence="3">
    <location>
        <begin position="10"/>
        <end position="84"/>
    </location>
</feature>
<keyword evidence="1" id="KW-0596">Phosphopantetheine</keyword>
<sequence length="97" mass="10531">MTALPTTSQTDIETWMADFLADRLGLPAAEVDRHALMTDYGMDSVTAISMLEELTAVVGLEIDPDVIWDFPTISALAGYAHERSSQTSEPGVMRPTS</sequence>
<dbReference type="InterPro" id="IPR009081">
    <property type="entry name" value="PP-bd_ACP"/>
</dbReference>
<dbReference type="EMBL" id="JAGEOJ010000020">
    <property type="protein sequence ID" value="MBO2453283.1"/>
    <property type="molecule type" value="Genomic_DNA"/>
</dbReference>
<dbReference type="Gene3D" id="1.10.1200.10">
    <property type="entry name" value="ACP-like"/>
    <property type="match status" value="1"/>
</dbReference>
<dbReference type="PROSITE" id="PS50075">
    <property type="entry name" value="CARRIER"/>
    <property type="match status" value="1"/>
</dbReference>
<evidence type="ECO:0000256" key="2">
    <source>
        <dbReference type="ARBA" id="ARBA00022553"/>
    </source>
</evidence>
<dbReference type="SMART" id="SM00823">
    <property type="entry name" value="PKS_PP"/>
    <property type="match status" value="1"/>
</dbReference>
<keyword evidence="5" id="KW-1185">Reference proteome</keyword>
<gene>
    <name evidence="4" type="ORF">J4573_39740</name>
</gene>
<dbReference type="SMART" id="SM01294">
    <property type="entry name" value="PKS_PP_betabranch"/>
    <property type="match status" value="1"/>
</dbReference>
<comment type="caution">
    <text evidence="4">The sequence shown here is derived from an EMBL/GenBank/DDBJ whole genome shotgun (WGS) entry which is preliminary data.</text>
</comment>